<protein>
    <submittedName>
        <fullName evidence="5">Nicotinate dehydrogenase FAD-subunit</fullName>
        <ecNumber evidence="5">1.17.1.5</ecNumber>
    </submittedName>
</protein>
<dbReference type="Gene3D" id="3.30.390.50">
    <property type="entry name" value="CO dehydrogenase flavoprotein, C-terminal domain"/>
    <property type="match status" value="1"/>
</dbReference>
<dbReference type="GO" id="GO:0050138">
    <property type="term" value="F:nicotinate dehydrogenase activity"/>
    <property type="evidence" value="ECO:0007669"/>
    <property type="project" value="UniProtKB-EC"/>
</dbReference>
<evidence type="ECO:0000256" key="1">
    <source>
        <dbReference type="ARBA" id="ARBA00022630"/>
    </source>
</evidence>
<evidence type="ECO:0000259" key="4">
    <source>
        <dbReference type="PROSITE" id="PS51387"/>
    </source>
</evidence>
<proteinExistence type="predicted"/>
<organism evidence="5 6">
    <name type="scientific">Planktotalea frisia</name>
    <dbReference type="NCBI Taxonomy" id="696762"/>
    <lineage>
        <taxon>Bacteria</taxon>
        <taxon>Pseudomonadati</taxon>
        <taxon>Pseudomonadota</taxon>
        <taxon>Alphaproteobacteria</taxon>
        <taxon>Rhodobacterales</taxon>
        <taxon>Paracoccaceae</taxon>
        <taxon>Planktotalea</taxon>
    </lineage>
</organism>
<dbReference type="EC" id="1.17.1.5" evidence="5"/>
<dbReference type="Pfam" id="PF03450">
    <property type="entry name" value="CO_deh_flav_C"/>
    <property type="match status" value="1"/>
</dbReference>
<dbReference type="Pfam" id="PF00941">
    <property type="entry name" value="FAD_binding_5"/>
    <property type="match status" value="1"/>
</dbReference>
<feature type="domain" description="FAD-binding PCMH-type" evidence="4">
    <location>
        <begin position="1"/>
        <end position="168"/>
    </location>
</feature>
<keyword evidence="3 5" id="KW-0560">Oxidoreductase</keyword>
<dbReference type="STRING" id="696762.PFRI_31640"/>
<sequence length="276" mass="28815">MDYLSPTNLDDALAALNARDLSIIAGGTDWYPAQGERPIECDMLDITRIAGLRGVEKTENGWRIGAASTWSDVIAADLPNGFDGLKAAAREVGSIQIQNAGTLVGNLCNASPAADGVPPLLTLDAALEVRSLQGVRAIPLAEFITGVRSVALRKGELVTALLISDISETRKSAFAKLGARKYLVISIAMVAVTCEVSADVLSDVRIAVGSCSPVAIRLAGLEQALSRVSLIEAGEIIASADLKELSPITDVRGSGAYRKDVVGSLILRALQEAAHG</sequence>
<dbReference type="GO" id="GO:0071949">
    <property type="term" value="F:FAD binding"/>
    <property type="evidence" value="ECO:0007669"/>
    <property type="project" value="InterPro"/>
</dbReference>
<dbReference type="InterPro" id="IPR051312">
    <property type="entry name" value="Diverse_Substr_Oxidored"/>
</dbReference>
<dbReference type="EMBL" id="MLCB01000172">
    <property type="protein sequence ID" value="OJI92679.1"/>
    <property type="molecule type" value="Genomic_DNA"/>
</dbReference>
<name>A0A1L9NTW7_9RHOB</name>
<dbReference type="SUPFAM" id="SSF56176">
    <property type="entry name" value="FAD-binding/transporter-associated domain-like"/>
    <property type="match status" value="1"/>
</dbReference>
<dbReference type="InterPro" id="IPR016166">
    <property type="entry name" value="FAD-bd_PCMH"/>
</dbReference>
<reference evidence="5 6" key="1">
    <citation type="submission" date="2016-10" db="EMBL/GenBank/DDBJ databases">
        <title>Genome sequence of Planktotalea frisia SH6-1.</title>
        <authorList>
            <person name="Poehlein A."/>
            <person name="Bakenhus I."/>
            <person name="Voget S."/>
            <person name="Brinkhoff T."/>
            <person name="Simon M."/>
        </authorList>
    </citation>
    <scope>NUCLEOTIDE SEQUENCE [LARGE SCALE GENOMIC DNA]</scope>
    <source>
        <strain evidence="5 6">SH6-1</strain>
    </source>
</reference>
<keyword evidence="1" id="KW-0285">Flavoprotein</keyword>
<dbReference type="Proteomes" id="UP000184514">
    <property type="component" value="Unassembled WGS sequence"/>
</dbReference>
<gene>
    <name evidence="5" type="primary">ndhF</name>
    <name evidence="5" type="ORF">PFRI_31640</name>
</gene>
<dbReference type="InterPro" id="IPR002346">
    <property type="entry name" value="Mopterin_DH_FAD-bd"/>
</dbReference>
<evidence type="ECO:0000313" key="6">
    <source>
        <dbReference type="Proteomes" id="UP000184514"/>
    </source>
</evidence>
<evidence type="ECO:0000256" key="3">
    <source>
        <dbReference type="ARBA" id="ARBA00023002"/>
    </source>
</evidence>
<accession>A0A1L9NTW7</accession>
<comment type="caution">
    <text evidence="5">The sequence shown here is derived from an EMBL/GenBank/DDBJ whole genome shotgun (WGS) entry which is preliminary data.</text>
</comment>
<dbReference type="InterPro" id="IPR036683">
    <property type="entry name" value="CO_DH_flav_C_dom_sf"/>
</dbReference>
<keyword evidence="2" id="KW-0274">FAD</keyword>
<evidence type="ECO:0000313" key="5">
    <source>
        <dbReference type="EMBL" id="OJI92679.1"/>
    </source>
</evidence>
<dbReference type="Gene3D" id="3.30.43.10">
    <property type="entry name" value="Uridine Diphospho-n-acetylenolpyruvylglucosamine Reductase, domain 2"/>
    <property type="match status" value="1"/>
</dbReference>
<dbReference type="SUPFAM" id="SSF55447">
    <property type="entry name" value="CO dehydrogenase flavoprotein C-terminal domain-like"/>
    <property type="match status" value="1"/>
</dbReference>
<dbReference type="PROSITE" id="PS51387">
    <property type="entry name" value="FAD_PCMH"/>
    <property type="match status" value="1"/>
</dbReference>
<dbReference type="InterPro" id="IPR005107">
    <property type="entry name" value="CO_DH_flav_C"/>
</dbReference>
<dbReference type="AlphaFoldDB" id="A0A1L9NTW7"/>
<dbReference type="OrthoDB" id="9814706at2"/>
<dbReference type="SMART" id="SM01092">
    <property type="entry name" value="CO_deh_flav_C"/>
    <property type="match status" value="1"/>
</dbReference>
<dbReference type="PANTHER" id="PTHR42659:SF2">
    <property type="entry name" value="XANTHINE DEHYDROGENASE SUBUNIT C-RELATED"/>
    <property type="match status" value="1"/>
</dbReference>
<dbReference type="PANTHER" id="PTHR42659">
    <property type="entry name" value="XANTHINE DEHYDROGENASE SUBUNIT C-RELATED"/>
    <property type="match status" value="1"/>
</dbReference>
<keyword evidence="6" id="KW-1185">Reference proteome</keyword>
<dbReference type="RefSeq" id="WP_072631674.1">
    <property type="nucleotide sequence ID" value="NZ_MLCB01000172.1"/>
</dbReference>
<dbReference type="InterPro" id="IPR016169">
    <property type="entry name" value="FAD-bd_PCMH_sub2"/>
</dbReference>
<dbReference type="InterPro" id="IPR036318">
    <property type="entry name" value="FAD-bd_PCMH-like_sf"/>
</dbReference>
<dbReference type="InterPro" id="IPR016167">
    <property type="entry name" value="FAD-bd_PCMH_sub1"/>
</dbReference>
<dbReference type="Gene3D" id="3.30.465.10">
    <property type="match status" value="1"/>
</dbReference>
<evidence type="ECO:0000256" key="2">
    <source>
        <dbReference type="ARBA" id="ARBA00022827"/>
    </source>
</evidence>